<dbReference type="RefSeq" id="WP_309038678.1">
    <property type="nucleotide sequence ID" value="NZ_JAVIFY010000004.1"/>
</dbReference>
<gene>
    <name evidence="1" type="ORF">RC083_06900</name>
</gene>
<evidence type="ECO:0000313" key="1">
    <source>
        <dbReference type="EMBL" id="MDQ9091314.1"/>
    </source>
</evidence>
<protein>
    <submittedName>
        <fullName evidence="1">Uncharacterized protein</fullName>
    </submittedName>
</protein>
<organism evidence="1 2">
    <name type="scientific">Pseudoalteromonas haloplanktis</name>
    <name type="common">Alteromonas haloplanktis</name>
    <dbReference type="NCBI Taxonomy" id="228"/>
    <lineage>
        <taxon>Bacteria</taxon>
        <taxon>Pseudomonadati</taxon>
        <taxon>Pseudomonadota</taxon>
        <taxon>Gammaproteobacteria</taxon>
        <taxon>Alteromonadales</taxon>
        <taxon>Pseudoalteromonadaceae</taxon>
        <taxon>Pseudoalteromonas</taxon>
    </lineage>
</organism>
<accession>A0ABU1BBL1</accession>
<dbReference type="Proteomes" id="UP001226574">
    <property type="component" value="Unassembled WGS sequence"/>
</dbReference>
<keyword evidence="2" id="KW-1185">Reference proteome</keyword>
<dbReference type="EMBL" id="JAVIFY010000004">
    <property type="protein sequence ID" value="MDQ9091314.1"/>
    <property type="molecule type" value="Genomic_DNA"/>
</dbReference>
<comment type="caution">
    <text evidence="1">The sequence shown here is derived from an EMBL/GenBank/DDBJ whole genome shotgun (WGS) entry which is preliminary data.</text>
</comment>
<name>A0ABU1BBL1_PSEHA</name>
<sequence length="117" mass="12814">MKLLFKIALSVLTLLVVLYWSSFFILPAITIVNYSGATIAQAEIDLPNSLLDFGAISNGASNTLHYSLAQQQNGVYNYTFITAKSVANHGSCGYVTNNEINKRVVISVHKDNRVTCN</sequence>
<proteinExistence type="predicted"/>
<evidence type="ECO:0000313" key="2">
    <source>
        <dbReference type="Proteomes" id="UP001226574"/>
    </source>
</evidence>
<reference evidence="1 2" key="1">
    <citation type="submission" date="2023-08" db="EMBL/GenBank/DDBJ databases">
        <title>Pseudoalteromonas haloplanktis LL1 genome.</title>
        <authorList>
            <person name="Wu S."/>
        </authorList>
    </citation>
    <scope>NUCLEOTIDE SEQUENCE [LARGE SCALE GENOMIC DNA]</scope>
    <source>
        <strain evidence="1 2">LL1</strain>
    </source>
</reference>